<name>A0A0P8XKU3_PSEFL</name>
<evidence type="ECO:0000313" key="1">
    <source>
        <dbReference type="EMBL" id="KPU60981.1"/>
    </source>
</evidence>
<protein>
    <submittedName>
        <fullName evidence="1">Uncharacterized protein</fullName>
    </submittedName>
</protein>
<dbReference type="PATRIC" id="fig|294.162.peg.1234"/>
<comment type="caution">
    <text evidence="1">The sequence shown here is derived from an EMBL/GenBank/DDBJ whole genome shotgun (WGS) entry which is preliminary data.</text>
</comment>
<evidence type="ECO:0000313" key="2">
    <source>
        <dbReference type="Proteomes" id="UP000050349"/>
    </source>
</evidence>
<dbReference type="Proteomes" id="UP000050349">
    <property type="component" value="Unassembled WGS sequence"/>
</dbReference>
<reference evidence="1 2" key="1">
    <citation type="submission" date="2015-09" db="EMBL/GenBank/DDBJ databases">
        <authorList>
            <person name="Jackson K.R."/>
            <person name="Lunt B.L."/>
            <person name="Fisher J.N.B."/>
            <person name="Gardner A.V."/>
            <person name="Bailey M.E."/>
            <person name="Deus L.M."/>
            <person name="Earl A.S."/>
            <person name="Gibby P.D."/>
            <person name="Hartmann K.A."/>
            <person name="Liu J.E."/>
            <person name="Manci A.M."/>
            <person name="Nielsen D.A."/>
            <person name="Solomon M.B."/>
            <person name="Breakwell D.P."/>
            <person name="Burnett S.H."/>
            <person name="Grose J.H."/>
        </authorList>
    </citation>
    <scope>NUCLEOTIDE SEQUENCE [LARGE SCALE GENOMIC DNA]</scope>
    <source>
        <strain evidence="1 2">S613</strain>
    </source>
</reference>
<dbReference type="AlphaFoldDB" id="A0A0P8XKU3"/>
<accession>A0A0P8XKU3</accession>
<dbReference type="EMBL" id="LJXB01000062">
    <property type="protein sequence ID" value="KPU60981.1"/>
    <property type="molecule type" value="Genomic_DNA"/>
</dbReference>
<proteinExistence type="predicted"/>
<organism evidence="1 2">
    <name type="scientific">Pseudomonas fluorescens</name>
    <dbReference type="NCBI Taxonomy" id="294"/>
    <lineage>
        <taxon>Bacteria</taxon>
        <taxon>Pseudomonadati</taxon>
        <taxon>Pseudomonadota</taxon>
        <taxon>Gammaproteobacteria</taxon>
        <taxon>Pseudomonadales</taxon>
        <taxon>Pseudomonadaceae</taxon>
        <taxon>Pseudomonas</taxon>
    </lineage>
</organism>
<gene>
    <name evidence="1" type="ORF">AN403_5075</name>
</gene>
<sequence>MNDPQSAQYRNEEVKPWGVVCGEVNVKNRMGGYIGFTGYVAFPRGGDEWKTIILDNDTSYEVNMLCKSSPAEILKSEMLVGEGKRGWYVQIISPEEYNGPTPVADVDRLTKLGYPLTISKASGKAYLGPFKNKKSAIAVGLSMESITSMQWMNSEWIF</sequence>